<dbReference type="Pfam" id="PF00484">
    <property type="entry name" value="Pro_CA"/>
    <property type="match status" value="1"/>
</dbReference>
<organism evidence="6 7">
    <name type="scientific">[Myrmecia] bisecta</name>
    <dbReference type="NCBI Taxonomy" id="41462"/>
    <lineage>
        <taxon>Eukaryota</taxon>
        <taxon>Viridiplantae</taxon>
        <taxon>Chlorophyta</taxon>
        <taxon>core chlorophytes</taxon>
        <taxon>Trebouxiophyceae</taxon>
        <taxon>Trebouxiales</taxon>
        <taxon>Trebouxiaceae</taxon>
        <taxon>Myrmecia</taxon>
    </lineage>
</organism>
<reference evidence="6 7" key="1">
    <citation type="journal article" date="2024" name="Nat. Commun.">
        <title>Phylogenomics reveals the evolutionary origins of lichenization in chlorophyte algae.</title>
        <authorList>
            <person name="Puginier C."/>
            <person name="Libourel C."/>
            <person name="Otte J."/>
            <person name="Skaloud P."/>
            <person name="Haon M."/>
            <person name="Grisel S."/>
            <person name="Petersen M."/>
            <person name="Berrin J.G."/>
            <person name="Delaux P.M."/>
            <person name="Dal Grande F."/>
            <person name="Keller J."/>
        </authorList>
    </citation>
    <scope>NUCLEOTIDE SEQUENCE [LARGE SCALE GENOMIC DNA]</scope>
    <source>
        <strain evidence="6 7">SAG 2043</strain>
    </source>
</reference>
<comment type="function">
    <text evidence="5">Reversible hydration of carbon dioxide.</text>
</comment>
<evidence type="ECO:0000256" key="1">
    <source>
        <dbReference type="ARBA" id="ARBA00006217"/>
    </source>
</evidence>
<feature type="binding site" evidence="4">
    <location>
        <position position="92"/>
    </location>
    <ligand>
        <name>Zn(2+)</name>
        <dbReference type="ChEBI" id="CHEBI:29105"/>
    </ligand>
</feature>
<gene>
    <name evidence="6" type="ORF">WJX72_008060</name>
</gene>
<comment type="caution">
    <text evidence="6">The sequence shown here is derived from an EMBL/GenBank/DDBJ whole genome shotgun (WGS) entry which is preliminary data.</text>
</comment>
<protein>
    <recommendedName>
        <fullName evidence="5">Carbonic anhydrase</fullName>
        <ecNumber evidence="5">4.2.1.1</ecNumber>
    </recommendedName>
    <alternativeName>
        <fullName evidence="5">Carbonate dehydratase</fullName>
    </alternativeName>
</protein>
<dbReference type="AlphaFoldDB" id="A0AAW1PLY0"/>
<dbReference type="CDD" id="cd03379">
    <property type="entry name" value="beta_CA_cladeD"/>
    <property type="match status" value="1"/>
</dbReference>
<dbReference type="Gene3D" id="3.40.1050.10">
    <property type="entry name" value="Carbonic anhydrase"/>
    <property type="match status" value="1"/>
</dbReference>
<feature type="binding site" evidence="4">
    <location>
        <position position="41"/>
    </location>
    <ligand>
        <name>Zn(2+)</name>
        <dbReference type="ChEBI" id="CHEBI:29105"/>
    </ligand>
</feature>
<dbReference type="GO" id="GO:0004089">
    <property type="term" value="F:carbonate dehydratase activity"/>
    <property type="evidence" value="ECO:0007669"/>
    <property type="project" value="UniProtKB-UniRule"/>
</dbReference>
<sequence length="180" mass="20149">MPLIDELKASAEKWHKNFQPDKVVKTLFPMNKPLTVLCCMDHRVIPEKILGLGVGDAEVIRNGGGRVIKGLEPSFIITQDFCKSKLIIVIHHNDCGACHLGKDKDKVLEEYKKKGVDLSEVFANWSPITDVDESVREDVKKLRQLPMVRDDVTIYGFAYDVNTGALKQVVHDPSKSAPEP</sequence>
<feature type="binding site" evidence="4">
    <location>
        <position position="39"/>
    </location>
    <ligand>
        <name>Zn(2+)</name>
        <dbReference type="ChEBI" id="CHEBI:29105"/>
    </ligand>
</feature>
<evidence type="ECO:0000313" key="6">
    <source>
        <dbReference type="EMBL" id="KAK9814571.1"/>
    </source>
</evidence>
<feature type="binding site" evidence="4">
    <location>
        <position position="95"/>
    </location>
    <ligand>
        <name>Zn(2+)</name>
        <dbReference type="ChEBI" id="CHEBI:29105"/>
    </ligand>
</feature>
<keyword evidence="7" id="KW-1185">Reference proteome</keyword>
<evidence type="ECO:0000256" key="4">
    <source>
        <dbReference type="PIRSR" id="PIRSR601765-1"/>
    </source>
</evidence>
<keyword evidence="2 4" id="KW-0479">Metal-binding</keyword>
<evidence type="ECO:0000256" key="2">
    <source>
        <dbReference type="ARBA" id="ARBA00022723"/>
    </source>
</evidence>
<keyword evidence="5" id="KW-0456">Lyase</keyword>
<comment type="cofactor">
    <cofactor evidence="4">
        <name>Zn(2+)</name>
        <dbReference type="ChEBI" id="CHEBI:29105"/>
    </cofactor>
    <text evidence="4">Binds 1 zinc ion per subunit.</text>
</comment>
<dbReference type="PANTHER" id="PTHR43175:SF3">
    <property type="entry name" value="CARBON DISULFIDE HYDROLASE"/>
    <property type="match status" value="1"/>
</dbReference>
<comment type="catalytic activity">
    <reaction evidence="5">
        <text>hydrogencarbonate + H(+) = CO2 + H2O</text>
        <dbReference type="Rhea" id="RHEA:10748"/>
        <dbReference type="ChEBI" id="CHEBI:15377"/>
        <dbReference type="ChEBI" id="CHEBI:15378"/>
        <dbReference type="ChEBI" id="CHEBI:16526"/>
        <dbReference type="ChEBI" id="CHEBI:17544"/>
        <dbReference type="EC" id="4.2.1.1"/>
    </reaction>
</comment>
<proteinExistence type="inferred from homology"/>
<keyword evidence="3 4" id="KW-0862">Zinc</keyword>
<name>A0AAW1PLY0_9CHLO</name>
<evidence type="ECO:0000256" key="5">
    <source>
        <dbReference type="RuleBase" id="RU003956"/>
    </source>
</evidence>
<comment type="similarity">
    <text evidence="1 5">Belongs to the beta-class carbonic anhydrase family.</text>
</comment>
<dbReference type="PANTHER" id="PTHR43175">
    <property type="entry name" value="CARBONIC ANHYDRASE"/>
    <property type="match status" value="1"/>
</dbReference>
<dbReference type="EC" id="4.2.1.1" evidence="5"/>
<evidence type="ECO:0000256" key="3">
    <source>
        <dbReference type="ARBA" id="ARBA00022833"/>
    </source>
</evidence>
<dbReference type="SUPFAM" id="SSF53056">
    <property type="entry name" value="beta-carbonic anhydrase, cab"/>
    <property type="match status" value="1"/>
</dbReference>
<dbReference type="InterPro" id="IPR036874">
    <property type="entry name" value="Carbonic_anhydrase_sf"/>
</dbReference>
<evidence type="ECO:0000313" key="7">
    <source>
        <dbReference type="Proteomes" id="UP001489004"/>
    </source>
</evidence>
<dbReference type="EMBL" id="JALJOR010000007">
    <property type="protein sequence ID" value="KAK9814571.1"/>
    <property type="molecule type" value="Genomic_DNA"/>
</dbReference>
<dbReference type="GO" id="GO:0008270">
    <property type="term" value="F:zinc ion binding"/>
    <property type="evidence" value="ECO:0007669"/>
    <property type="project" value="UniProtKB-UniRule"/>
</dbReference>
<dbReference type="InterPro" id="IPR001765">
    <property type="entry name" value="Carbonic_anhydrase"/>
</dbReference>
<dbReference type="Proteomes" id="UP001489004">
    <property type="component" value="Unassembled WGS sequence"/>
</dbReference>
<dbReference type="SMART" id="SM00947">
    <property type="entry name" value="Pro_CA"/>
    <property type="match status" value="1"/>
</dbReference>
<accession>A0AAW1PLY0</accession>